<dbReference type="InterPro" id="IPR043502">
    <property type="entry name" value="DNA/RNA_pol_sf"/>
</dbReference>
<dbReference type="EMBL" id="BQNB010014672">
    <property type="protein sequence ID" value="GJT31044.1"/>
    <property type="molecule type" value="Genomic_DNA"/>
</dbReference>
<dbReference type="InterPro" id="IPR013103">
    <property type="entry name" value="RVT_2"/>
</dbReference>
<dbReference type="SUPFAM" id="SSF56672">
    <property type="entry name" value="DNA/RNA polymerases"/>
    <property type="match status" value="1"/>
</dbReference>
<dbReference type="Proteomes" id="UP001151760">
    <property type="component" value="Unassembled WGS sequence"/>
</dbReference>
<gene>
    <name evidence="3" type="ORF">Tco_0911319</name>
</gene>
<evidence type="ECO:0000313" key="3">
    <source>
        <dbReference type="EMBL" id="GJT31044.1"/>
    </source>
</evidence>
<organism evidence="3 4">
    <name type="scientific">Tanacetum coccineum</name>
    <dbReference type="NCBI Taxonomy" id="301880"/>
    <lineage>
        <taxon>Eukaryota</taxon>
        <taxon>Viridiplantae</taxon>
        <taxon>Streptophyta</taxon>
        <taxon>Embryophyta</taxon>
        <taxon>Tracheophyta</taxon>
        <taxon>Spermatophyta</taxon>
        <taxon>Magnoliopsida</taxon>
        <taxon>eudicotyledons</taxon>
        <taxon>Gunneridae</taxon>
        <taxon>Pentapetalae</taxon>
        <taxon>asterids</taxon>
        <taxon>campanulids</taxon>
        <taxon>Asterales</taxon>
        <taxon>Asteraceae</taxon>
        <taxon>Asteroideae</taxon>
        <taxon>Anthemideae</taxon>
        <taxon>Anthemidinae</taxon>
        <taxon>Tanacetum</taxon>
    </lineage>
</organism>
<evidence type="ECO:0000256" key="1">
    <source>
        <dbReference type="SAM" id="MobiDB-lite"/>
    </source>
</evidence>
<protein>
    <submittedName>
        <fullName evidence="3">Retrovirus-related pol polyprotein from transposon TNT 1-94</fullName>
    </submittedName>
</protein>
<feature type="region of interest" description="Disordered" evidence="1">
    <location>
        <begin position="1"/>
        <end position="28"/>
    </location>
</feature>
<reference evidence="3" key="2">
    <citation type="submission" date="2022-01" db="EMBL/GenBank/DDBJ databases">
        <authorList>
            <person name="Yamashiro T."/>
            <person name="Shiraishi A."/>
            <person name="Satake H."/>
            <person name="Nakayama K."/>
        </authorList>
    </citation>
    <scope>NUCLEOTIDE SEQUENCE</scope>
</reference>
<dbReference type="PANTHER" id="PTHR11439:SF495">
    <property type="entry name" value="REVERSE TRANSCRIPTASE, RNA-DEPENDENT DNA POLYMERASE-RELATED"/>
    <property type="match status" value="1"/>
</dbReference>
<keyword evidence="4" id="KW-1185">Reference proteome</keyword>
<accession>A0ABQ5D2J9</accession>
<dbReference type="PANTHER" id="PTHR11439">
    <property type="entry name" value="GAG-POL-RELATED RETROTRANSPOSON"/>
    <property type="match status" value="1"/>
</dbReference>
<dbReference type="Pfam" id="PF07727">
    <property type="entry name" value="RVT_2"/>
    <property type="match status" value="2"/>
</dbReference>
<proteinExistence type="predicted"/>
<dbReference type="CDD" id="cd09272">
    <property type="entry name" value="RNase_HI_RT_Ty1"/>
    <property type="match status" value="1"/>
</dbReference>
<evidence type="ECO:0000259" key="2">
    <source>
        <dbReference type="Pfam" id="PF07727"/>
    </source>
</evidence>
<comment type="caution">
    <text evidence="3">The sequence shown here is derived from an EMBL/GenBank/DDBJ whole genome shotgun (WGS) entry which is preliminary data.</text>
</comment>
<sequence length="467" mass="53593">MKVKESLNVTFDETPPPSKTSPLEDDDLVEEEAIKVNKTKPLGDDLEDKSLENNEIINIKESKSHPLDNAIVNLNQRTLRSQAQDKSNFFCFLSTIEPKNANKALKDKSWVMAMQEELNQFISNDVRELVPNPMNMTFIGTKWVYRNKLDENGIVTRNKARLVAQGYNQQEGIDYEETYAPVARLESIRILFAYACALDFKLFQMDVKSAFLNGFINEEVYVAQPLGFIHFAKPKAWYDRLKAFLIKHDYTMRMVDNTLFTEKKDPNLIIVQIYADDIIFGSTCQEMCDDFTKIMHDEFEMSMMGELNFFLEDSKPAKTPMSTETKLMKDKEGTTHLRLWYLKGSGIETIVYADSDHTGDYVGQKSTSDICTFMGCCLTSWFLNKQTALAISTTEAEYVSTGKACQQALWMKQAFVDYGIRLDDIPIMCDNKGAIELSKNPVQHSRTKHIEIRHHFLHENVQKGIFP</sequence>
<name>A0ABQ5D2J9_9ASTR</name>
<evidence type="ECO:0000313" key="4">
    <source>
        <dbReference type="Proteomes" id="UP001151760"/>
    </source>
</evidence>
<reference evidence="3" key="1">
    <citation type="journal article" date="2022" name="Int. J. Mol. Sci.">
        <title>Draft Genome of Tanacetum Coccineum: Genomic Comparison of Closely Related Tanacetum-Family Plants.</title>
        <authorList>
            <person name="Yamashiro T."/>
            <person name="Shiraishi A."/>
            <person name="Nakayama K."/>
            <person name="Satake H."/>
        </authorList>
    </citation>
    <scope>NUCLEOTIDE SEQUENCE</scope>
</reference>
<feature type="domain" description="Reverse transcriptase Ty1/copia-type" evidence="2">
    <location>
        <begin position="234"/>
        <end position="311"/>
    </location>
</feature>
<feature type="domain" description="Reverse transcriptase Ty1/copia-type" evidence="2">
    <location>
        <begin position="124"/>
        <end position="230"/>
    </location>
</feature>